<reference evidence="2 3" key="1">
    <citation type="submission" date="2020-06" db="EMBL/GenBank/DDBJ databases">
        <title>Schlegella sp. ID0723 isolated from air conditioner.</title>
        <authorList>
            <person name="Kim D.Y."/>
            <person name="Kim D.-U."/>
        </authorList>
    </citation>
    <scope>NUCLEOTIDE SEQUENCE [LARGE SCALE GENOMIC DNA]</scope>
    <source>
        <strain evidence="2 3">ID0723</strain>
    </source>
</reference>
<gene>
    <name evidence="2" type="ORF">HQN59_15855</name>
</gene>
<keyword evidence="3" id="KW-1185">Reference proteome</keyword>
<name>A0A7Y6NQ95_9BURK</name>
<dbReference type="InterPro" id="IPR021409">
    <property type="entry name" value="DUF3047"/>
</dbReference>
<feature type="chain" id="PRO_5030597632" evidence="1">
    <location>
        <begin position="21"/>
        <end position="243"/>
    </location>
</feature>
<proteinExistence type="predicted"/>
<dbReference type="AlphaFoldDB" id="A0A7Y6NQ95"/>
<dbReference type="Pfam" id="PF11249">
    <property type="entry name" value="DUF3047"/>
    <property type="match status" value="1"/>
</dbReference>
<organism evidence="2 3">
    <name type="scientific">Piscinibacter koreensis</name>
    <dbReference type="NCBI Taxonomy" id="2742824"/>
    <lineage>
        <taxon>Bacteria</taxon>
        <taxon>Pseudomonadati</taxon>
        <taxon>Pseudomonadota</taxon>
        <taxon>Betaproteobacteria</taxon>
        <taxon>Burkholderiales</taxon>
        <taxon>Sphaerotilaceae</taxon>
        <taxon>Piscinibacter</taxon>
    </lineage>
</organism>
<evidence type="ECO:0000313" key="3">
    <source>
        <dbReference type="Proteomes" id="UP000529637"/>
    </source>
</evidence>
<dbReference type="Proteomes" id="UP000529637">
    <property type="component" value="Unassembled WGS sequence"/>
</dbReference>
<feature type="signal peptide" evidence="1">
    <location>
        <begin position="1"/>
        <end position="20"/>
    </location>
</feature>
<evidence type="ECO:0000256" key="1">
    <source>
        <dbReference type="SAM" id="SignalP"/>
    </source>
</evidence>
<sequence length="243" mass="26984">MLRRVLISICTALPLASASAEIAEVPALEPFPEVPAPFPGPWHVAGLPNQTKPFTRFALAELDGRRALRVEAVRSFGNLVHPLAAEVTHAHLSWQWRVDQLVDGADLRTRAGDDASLKVCVSFDLALERVPFIERQLLRYARARSREPIPAATICYVWDTGLAPGTQLDNAYTRRIRTVVLESGDAHRREWLSERRDIVADFIRLFGDESREVPPLFGVAVGADADNTQSRSLGYVDALKLEP</sequence>
<keyword evidence="1" id="KW-0732">Signal</keyword>
<comment type="caution">
    <text evidence="2">The sequence shown here is derived from an EMBL/GenBank/DDBJ whole genome shotgun (WGS) entry which is preliminary data.</text>
</comment>
<evidence type="ECO:0000313" key="2">
    <source>
        <dbReference type="EMBL" id="NUZ07237.1"/>
    </source>
</evidence>
<protein>
    <submittedName>
        <fullName evidence="2">DUF3047 domain-containing protein</fullName>
    </submittedName>
</protein>
<accession>A0A7Y6NQ95</accession>
<dbReference type="RefSeq" id="WP_176070089.1">
    <property type="nucleotide sequence ID" value="NZ_JABWMJ010000007.1"/>
</dbReference>
<dbReference type="EMBL" id="JABWMJ010000007">
    <property type="protein sequence ID" value="NUZ07237.1"/>
    <property type="molecule type" value="Genomic_DNA"/>
</dbReference>